<dbReference type="Proteomes" id="UP001172778">
    <property type="component" value="Unassembled WGS sequence"/>
</dbReference>
<feature type="chain" id="PRO_5047060579" evidence="1">
    <location>
        <begin position="24"/>
        <end position="154"/>
    </location>
</feature>
<protein>
    <submittedName>
        <fullName evidence="2">Uncharacterized protein</fullName>
    </submittedName>
</protein>
<accession>A0ABT7E1G4</accession>
<reference evidence="2" key="1">
    <citation type="submission" date="2023-03" db="EMBL/GenBank/DDBJ databases">
        <title>Chitinimonas shenzhenensis gen. nov., sp. nov., a novel member of family Burkholderiaceae isolated from activated sludge collected in Shen Zhen, China.</title>
        <authorList>
            <person name="Wang X."/>
        </authorList>
    </citation>
    <scope>NUCLEOTIDE SEQUENCE</scope>
    <source>
        <strain evidence="2">DQS-5</strain>
    </source>
</reference>
<evidence type="ECO:0000313" key="3">
    <source>
        <dbReference type="Proteomes" id="UP001172778"/>
    </source>
</evidence>
<evidence type="ECO:0000313" key="2">
    <source>
        <dbReference type="EMBL" id="MDK2126150.1"/>
    </source>
</evidence>
<keyword evidence="3" id="KW-1185">Reference proteome</keyword>
<organism evidence="2 3">
    <name type="scientific">Parachitinimonas caeni</name>
    <dbReference type="NCBI Taxonomy" id="3031301"/>
    <lineage>
        <taxon>Bacteria</taxon>
        <taxon>Pseudomonadati</taxon>
        <taxon>Pseudomonadota</taxon>
        <taxon>Betaproteobacteria</taxon>
        <taxon>Neisseriales</taxon>
        <taxon>Chitinibacteraceae</taxon>
        <taxon>Parachitinimonas</taxon>
    </lineage>
</organism>
<feature type="signal peptide" evidence="1">
    <location>
        <begin position="1"/>
        <end position="23"/>
    </location>
</feature>
<comment type="caution">
    <text evidence="2">The sequence shown here is derived from an EMBL/GenBank/DDBJ whole genome shotgun (WGS) entry which is preliminary data.</text>
</comment>
<gene>
    <name evidence="2" type="ORF">PZA18_19075</name>
</gene>
<proteinExistence type="predicted"/>
<sequence length="154" mass="16157">MLRKPLALVLTIVAAGAAAMAQAATAPQCPFAPDYLKTQLGQSFAAGVPENGILGKACTYKANGIKLWIDAGPMAAPSSEMWRKMSSPPGTKWQAVAGDPDKAVHETPPAGVSPYPALSYERSGWLVNITVTGVDGKAAIDGWNSKLVKLRRIP</sequence>
<name>A0ABT7E1G4_9NEIS</name>
<keyword evidence="1" id="KW-0732">Signal</keyword>
<dbReference type="RefSeq" id="WP_284102464.1">
    <property type="nucleotide sequence ID" value="NZ_JARRAF010000032.1"/>
</dbReference>
<dbReference type="EMBL" id="JARRAF010000032">
    <property type="protein sequence ID" value="MDK2126150.1"/>
    <property type="molecule type" value="Genomic_DNA"/>
</dbReference>
<evidence type="ECO:0000256" key="1">
    <source>
        <dbReference type="SAM" id="SignalP"/>
    </source>
</evidence>